<dbReference type="Gene3D" id="3.40.190.290">
    <property type="match status" value="1"/>
</dbReference>
<dbReference type="GO" id="GO:0003677">
    <property type="term" value="F:DNA binding"/>
    <property type="evidence" value="ECO:0007669"/>
    <property type="project" value="UniProtKB-KW"/>
</dbReference>
<dbReference type="Proteomes" id="UP000005801">
    <property type="component" value="Unassembled WGS sequence"/>
</dbReference>
<dbReference type="SUPFAM" id="SSF53850">
    <property type="entry name" value="Periplasmic binding protein-like II"/>
    <property type="match status" value="1"/>
</dbReference>
<evidence type="ECO:0000256" key="1">
    <source>
        <dbReference type="ARBA" id="ARBA00009437"/>
    </source>
</evidence>
<name>A6GC18_9BACT</name>
<evidence type="ECO:0000256" key="2">
    <source>
        <dbReference type="ARBA" id="ARBA00023015"/>
    </source>
</evidence>
<dbReference type="GO" id="GO:0005829">
    <property type="term" value="C:cytosol"/>
    <property type="evidence" value="ECO:0007669"/>
    <property type="project" value="TreeGrafter"/>
</dbReference>
<feature type="domain" description="HTH lysR-type" evidence="5">
    <location>
        <begin position="4"/>
        <end position="61"/>
    </location>
</feature>
<dbReference type="InterPro" id="IPR050950">
    <property type="entry name" value="HTH-type_LysR_regulators"/>
</dbReference>
<evidence type="ECO:0000313" key="7">
    <source>
        <dbReference type="Proteomes" id="UP000005801"/>
    </source>
</evidence>
<reference evidence="6 7" key="1">
    <citation type="submission" date="2007-06" db="EMBL/GenBank/DDBJ databases">
        <authorList>
            <person name="Shimkets L."/>
            <person name="Ferriera S."/>
            <person name="Johnson J."/>
            <person name="Kravitz S."/>
            <person name="Beeson K."/>
            <person name="Sutton G."/>
            <person name="Rogers Y.-H."/>
            <person name="Friedman R."/>
            <person name="Frazier M."/>
            <person name="Venter J.C."/>
        </authorList>
    </citation>
    <scope>NUCLEOTIDE SEQUENCE [LARGE SCALE GENOMIC DNA]</scope>
    <source>
        <strain evidence="6 7">SIR-1</strain>
    </source>
</reference>
<organism evidence="6 7">
    <name type="scientific">Plesiocystis pacifica SIR-1</name>
    <dbReference type="NCBI Taxonomy" id="391625"/>
    <lineage>
        <taxon>Bacteria</taxon>
        <taxon>Pseudomonadati</taxon>
        <taxon>Myxococcota</taxon>
        <taxon>Polyangia</taxon>
        <taxon>Nannocystales</taxon>
        <taxon>Nannocystaceae</taxon>
        <taxon>Plesiocystis</taxon>
    </lineage>
</organism>
<dbReference type="EMBL" id="ABCS01000062">
    <property type="protein sequence ID" value="EDM76580.1"/>
    <property type="molecule type" value="Genomic_DNA"/>
</dbReference>
<keyword evidence="7" id="KW-1185">Reference proteome</keyword>
<protein>
    <submittedName>
        <fullName evidence="6">Transcriptional regulator, LysR family protein</fullName>
    </submittedName>
</protein>
<dbReference type="PANTHER" id="PTHR30419:SF30">
    <property type="entry name" value="LYSR FAMILY TRANSCRIPTIONAL REGULATOR"/>
    <property type="match status" value="1"/>
</dbReference>
<comment type="similarity">
    <text evidence="1">Belongs to the LysR transcriptional regulatory family.</text>
</comment>
<dbReference type="Gene3D" id="1.10.10.10">
    <property type="entry name" value="Winged helix-like DNA-binding domain superfamily/Winged helix DNA-binding domain"/>
    <property type="match status" value="1"/>
</dbReference>
<dbReference type="PANTHER" id="PTHR30419">
    <property type="entry name" value="HTH-TYPE TRANSCRIPTIONAL REGULATOR YBHD"/>
    <property type="match status" value="1"/>
</dbReference>
<sequence length="303" mass="32384">MAGFELRHLRHLLALDAHGTLQAAARAIHLSQSALTKSIASLEDGLGTPLFDRSGRRLAPNALHAKVLARARALVRAADDLQREAALFRDGQLEEIRLGVGPVVALGPMPDVLARFRERFPTVRLVIQVGSTTELAPALVEGELHLIVSDREQQVVDDAELEVEALGPDPLAGAVRPEHPLLGSETPTLAHLLAYPRAGATPPARMRRFAEDQLAPLLGTAPTADIRCDNYEVLVSLAETSDMIVLGPRSVLDRYAAMGRLVVLPVVYPSPPSEPAVMLAAGRPTAPAVRSLANLFLGRDATA</sequence>
<keyword evidence="2" id="KW-0805">Transcription regulation</keyword>
<accession>A6GC18</accession>
<comment type="caution">
    <text evidence="6">The sequence shown here is derived from an EMBL/GenBank/DDBJ whole genome shotgun (WGS) entry which is preliminary data.</text>
</comment>
<dbReference type="eggNOG" id="COG0583">
    <property type="taxonomic scope" value="Bacteria"/>
</dbReference>
<dbReference type="STRING" id="391625.PPSIR1_24269"/>
<dbReference type="Pfam" id="PF00126">
    <property type="entry name" value="HTH_1"/>
    <property type="match status" value="1"/>
</dbReference>
<keyword evidence="3" id="KW-0238">DNA-binding</keyword>
<dbReference type="PRINTS" id="PR00039">
    <property type="entry name" value="HTHLYSR"/>
</dbReference>
<proteinExistence type="inferred from homology"/>
<evidence type="ECO:0000256" key="4">
    <source>
        <dbReference type="ARBA" id="ARBA00023163"/>
    </source>
</evidence>
<dbReference type="AlphaFoldDB" id="A6GC18"/>
<keyword evidence="4" id="KW-0804">Transcription</keyword>
<dbReference type="PROSITE" id="PS50931">
    <property type="entry name" value="HTH_LYSR"/>
    <property type="match status" value="1"/>
</dbReference>
<dbReference type="InterPro" id="IPR000847">
    <property type="entry name" value="LysR_HTH_N"/>
</dbReference>
<dbReference type="CDD" id="cd05466">
    <property type="entry name" value="PBP2_LTTR_substrate"/>
    <property type="match status" value="1"/>
</dbReference>
<evidence type="ECO:0000313" key="6">
    <source>
        <dbReference type="EMBL" id="EDM76580.1"/>
    </source>
</evidence>
<dbReference type="InterPro" id="IPR036388">
    <property type="entry name" value="WH-like_DNA-bd_sf"/>
</dbReference>
<dbReference type="SUPFAM" id="SSF46785">
    <property type="entry name" value="Winged helix' DNA-binding domain"/>
    <property type="match status" value="1"/>
</dbReference>
<dbReference type="Pfam" id="PF03466">
    <property type="entry name" value="LysR_substrate"/>
    <property type="match status" value="1"/>
</dbReference>
<evidence type="ECO:0000259" key="5">
    <source>
        <dbReference type="PROSITE" id="PS50931"/>
    </source>
</evidence>
<dbReference type="GO" id="GO:0003700">
    <property type="term" value="F:DNA-binding transcription factor activity"/>
    <property type="evidence" value="ECO:0007669"/>
    <property type="project" value="InterPro"/>
</dbReference>
<gene>
    <name evidence="6" type="ORF">PPSIR1_24269</name>
</gene>
<dbReference type="InterPro" id="IPR036390">
    <property type="entry name" value="WH_DNA-bd_sf"/>
</dbReference>
<evidence type="ECO:0000256" key="3">
    <source>
        <dbReference type="ARBA" id="ARBA00023125"/>
    </source>
</evidence>
<dbReference type="InterPro" id="IPR005119">
    <property type="entry name" value="LysR_subst-bd"/>
</dbReference>